<proteinExistence type="predicted"/>
<protein>
    <submittedName>
        <fullName evidence="2">DUF4123 domain-containing protein</fullName>
    </submittedName>
</protein>
<dbReference type="EMBL" id="JAZHGC010000005">
    <property type="protein sequence ID" value="MEM5285670.1"/>
    <property type="molecule type" value="Genomic_DNA"/>
</dbReference>
<dbReference type="RefSeq" id="WP_201649969.1">
    <property type="nucleotide sequence ID" value="NZ_CAJHCS010000006.1"/>
</dbReference>
<organism evidence="2 3">
    <name type="scientific">Paraburkholderia sabiae</name>
    <dbReference type="NCBI Taxonomy" id="273251"/>
    <lineage>
        <taxon>Bacteria</taxon>
        <taxon>Pseudomonadati</taxon>
        <taxon>Pseudomonadota</taxon>
        <taxon>Betaproteobacteria</taxon>
        <taxon>Burkholderiales</taxon>
        <taxon>Burkholderiaceae</taxon>
        <taxon>Paraburkholderia</taxon>
    </lineage>
</organism>
<evidence type="ECO:0000259" key="1">
    <source>
        <dbReference type="Pfam" id="PF13503"/>
    </source>
</evidence>
<gene>
    <name evidence="2" type="ORF">V4C55_08115</name>
</gene>
<dbReference type="InterPro" id="IPR025391">
    <property type="entry name" value="DUF4123"/>
</dbReference>
<accession>A0ABU9Q8P1</accession>
<reference evidence="2 3" key="1">
    <citation type="submission" date="2024-01" db="EMBL/GenBank/DDBJ databases">
        <title>The diversity of rhizobia nodulating Mimosa spp. in eleven states of Brazil covering several biomes is determined by host plant, location, and edaphic factors.</title>
        <authorList>
            <person name="Rouws L."/>
            <person name="Barauna A."/>
            <person name="Beukes C."/>
            <person name="De Faria S.M."/>
            <person name="Gross E."/>
            <person name="Dos Reis Junior F.B."/>
            <person name="Simon M."/>
            <person name="Maluk M."/>
            <person name="Odee D.W."/>
            <person name="Kenicer G."/>
            <person name="Young J.P.W."/>
            <person name="Reis V.M."/>
            <person name="Zilli J."/>
            <person name="James E.K."/>
        </authorList>
    </citation>
    <scope>NUCLEOTIDE SEQUENCE [LARGE SCALE GENOMIC DNA]</scope>
    <source>
        <strain evidence="2 3">JPY77</strain>
    </source>
</reference>
<evidence type="ECO:0000313" key="2">
    <source>
        <dbReference type="EMBL" id="MEM5285670.1"/>
    </source>
</evidence>
<dbReference type="Proteomes" id="UP001494588">
    <property type="component" value="Unassembled WGS sequence"/>
</dbReference>
<name>A0ABU9Q8P1_9BURK</name>
<feature type="domain" description="DUF4123" evidence="1">
    <location>
        <begin position="22"/>
        <end position="140"/>
    </location>
</feature>
<evidence type="ECO:0000313" key="3">
    <source>
        <dbReference type="Proteomes" id="UP001494588"/>
    </source>
</evidence>
<comment type="caution">
    <text evidence="2">The sequence shown here is derived from an EMBL/GenBank/DDBJ whole genome shotgun (WGS) entry which is preliminary data.</text>
</comment>
<dbReference type="Pfam" id="PF13503">
    <property type="entry name" value="DUF4123"/>
    <property type="match status" value="1"/>
</dbReference>
<keyword evidence="3" id="KW-1185">Reference proteome</keyword>
<sequence length="297" mass="33346">MSINEFMKQVQGLPADPQLHFYLIVDAAQDPRLLAQLKQAIPGTRSQCLLTHVQGPDLDAAAPHLLTFPQFGADTQSWQWLADYGPALPAAVSIIATSLSFDALYAHLHSLIEVVLPDGDEMILAFWDPAILAMLVGQQDDTTLHVPGPALTIRQCEQLLAGVMAWWYWDRTGKLHQIRSNTNRDAAQKVMPPLRLTQTQVDMLVEASVPDHILGYILTNKPELLANIPKQERYPRVEKHLLEARKLHLLGMRDILDYVCAALIYGEKMHESSVIEVLLEKVRSRQISLTEALEQFP</sequence>